<dbReference type="PANTHER" id="PTHR43691">
    <property type="entry name" value="URIDINE PHOSPHORYLASE"/>
    <property type="match status" value="1"/>
</dbReference>
<sequence>MIEMLPNLKIDPEQLPKRAIVCGDPKRAARIAELLEESTLIAENREYHSYKGKWNGTEVAVVSHGVGSPGAAVCFEELAKGGVKTIIRVGTAGSYQKEVEPGSLVISSAAVRQDGLTSQLVPPGFPAVANRRVVDALVTAAEKQNTGLHVAEGITLTLDVFYSGVVDFPHKLYQKAGVLAVEMENTALFVISSLRGMKAGSILAIDGYADADLLETYDPHTDFTRKAIEAEARIALDAIVAVE</sequence>
<dbReference type="PANTHER" id="PTHR43691:SF11">
    <property type="entry name" value="FI09636P-RELATED"/>
    <property type="match status" value="1"/>
</dbReference>
<feature type="domain" description="Nucleoside phosphorylase" evidence="4">
    <location>
        <begin position="17"/>
        <end position="239"/>
    </location>
</feature>
<dbReference type="PATRIC" id="fig|1300222.3.peg.2576"/>
<dbReference type="EMBL" id="APBN01000004">
    <property type="protein sequence ID" value="EMT52445.1"/>
    <property type="molecule type" value="Genomic_DNA"/>
</dbReference>
<dbReference type="GO" id="GO:0005829">
    <property type="term" value="C:cytosol"/>
    <property type="evidence" value="ECO:0007669"/>
    <property type="project" value="TreeGrafter"/>
</dbReference>
<dbReference type="InterPro" id="IPR000845">
    <property type="entry name" value="Nucleoside_phosphorylase_d"/>
</dbReference>
<evidence type="ECO:0000256" key="3">
    <source>
        <dbReference type="ARBA" id="ARBA00048447"/>
    </source>
</evidence>
<evidence type="ECO:0000256" key="1">
    <source>
        <dbReference type="ARBA" id="ARBA00011888"/>
    </source>
</evidence>
<evidence type="ECO:0000256" key="2">
    <source>
        <dbReference type="ARBA" id="ARBA00021980"/>
    </source>
</evidence>
<dbReference type="Gene3D" id="3.40.50.1580">
    <property type="entry name" value="Nucleoside phosphorylase domain"/>
    <property type="match status" value="1"/>
</dbReference>
<proteinExistence type="predicted"/>
<evidence type="ECO:0000259" key="4">
    <source>
        <dbReference type="Pfam" id="PF01048"/>
    </source>
</evidence>
<dbReference type="AlphaFoldDB" id="M8EAB7"/>
<evidence type="ECO:0000313" key="5">
    <source>
        <dbReference type="EMBL" id="EMT52445.1"/>
    </source>
</evidence>
<organism evidence="5 6">
    <name type="scientific">Brevibacillus borstelensis AK1</name>
    <dbReference type="NCBI Taxonomy" id="1300222"/>
    <lineage>
        <taxon>Bacteria</taxon>
        <taxon>Bacillati</taxon>
        <taxon>Bacillota</taxon>
        <taxon>Bacilli</taxon>
        <taxon>Bacillales</taxon>
        <taxon>Paenibacillaceae</taxon>
        <taxon>Brevibacillus</taxon>
    </lineage>
</organism>
<comment type="catalytic activity">
    <reaction evidence="3">
        <text>uridine + phosphate = alpha-D-ribose 1-phosphate + uracil</text>
        <dbReference type="Rhea" id="RHEA:24388"/>
        <dbReference type="ChEBI" id="CHEBI:16704"/>
        <dbReference type="ChEBI" id="CHEBI:17568"/>
        <dbReference type="ChEBI" id="CHEBI:43474"/>
        <dbReference type="ChEBI" id="CHEBI:57720"/>
        <dbReference type="EC" id="2.4.2.3"/>
    </reaction>
</comment>
<keyword evidence="6" id="KW-1185">Reference proteome</keyword>
<dbReference type="Pfam" id="PF01048">
    <property type="entry name" value="PNP_UDP_1"/>
    <property type="match status" value="1"/>
</dbReference>
<dbReference type="InterPro" id="IPR035994">
    <property type="entry name" value="Nucleoside_phosphorylase_sf"/>
</dbReference>
<dbReference type="SUPFAM" id="SSF53167">
    <property type="entry name" value="Purine and uridine phosphorylases"/>
    <property type="match status" value="1"/>
</dbReference>
<comment type="caution">
    <text evidence="5">The sequence shown here is derived from an EMBL/GenBank/DDBJ whole genome shotgun (WGS) entry which is preliminary data.</text>
</comment>
<protein>
    <recommendedName>
        <fullName evidence="2">Uridine phosphorylase</fullName>
        <ecNumber evidence="1">2.4.2.3</ecNumber>
    </recommendedName>
</protein>
<gene>
    <name evidence="5" type="ORF">I532_12349</name>
</gene>
<evidence type="ECO:0000313" key="6">
    <source>
        <dbReference type="Proteomes" id="UP000012081"/>
    </source>
</evidence>
<reference evidence="5 6" key="1">
    <citation type="submission" date="2013-03" db="EMBL/GenBank/DDBJ databases">
        <title>Assembly of a new bacterial strain Brevibacillus borstelensis AK1.</title>
        <authorList>
            <person name="Rajan I."/>
            <person name="PoliReddy D."/>
            <person name="Sugumar T."/>
            <person name="Rathinam K."/>
            <person name="Alqarawi S."/>
            <person name="Khalil A.B."/>
            <person name="Sivakumar N."/>
        </authorList>
    </citation>
    <scope>NUCLEOTIDE SEQUENCE [LARGE SCALE GENOMIC DNA]</scope>
    <source>
        <strain evidence="5 6">AK1</strain>
    </source>
</reference>
<dbReference type="GO" id="GO:0004850">
    <property type="term" value="F:uridine phosphorylase activity"/>
    <property type="evidence" value="ECO:0007669"/>
    <property type="project" value="UniProtKB-EC"/>
</dbReference>
<accession>M8EAB7</accession>
<dbReference type="CDD" id="cd17767">
    <property type="entry name" value="UP_EcUdp-like"/>
    <property type="match status" value="1"/>
</dbReference>
<dbReference type="STRING" id="1300222.I532_12349"/>
<dbReference type="EC" id="2.4.2.3" evidence="1"/>
<dbReference type="GO" id="GO:0006218">
    <property type="term" value="P:uridine catabolic process"/>
    <property type="evidence" value="ECO:0007669"/>
    <property type="project" value="TreeGrafter"/>
</dbReference>
<dbReference type="Proteomes" id="UP000012081">
    <property type="component" value="Unassembled WGS sequence"/>
</dbReference>
<name>M8EAB7_9BACL</name>